<keyword evidence="6" id="KW-1185">Reference proteome</keyword>
<dbReference type="PANTHER" id="PTHR11049:SF5">
    <property type="entry name" value="ACYL-COA THIOESTER HYDROLASE YCIA"/>
    <property type="match status" value="1"/>
</dbReference>
<dbReference type="InterPro" id="IPR006683">
    <property type="entry name" value="Thioestr_dom"/>
</dbReference>
<evidence type="ECO:0000256" key="1">
    <source>
        <dbReference type="ARBA" id="ARBA00010458"/>
    </source>
</evidence>
<dbReference type="Pfam" id="PF03061">
    <property type="entry name" value="4HBT"/>
    <property type="match status" value="1"/>
</dbReference>
<dbReference type="GO" id="GO:0006637">
    <property type="term" value="P:acyl-CoA metabolic process"/>
    <property type="evidence" value="ECO:0007669"/>
    <property type="project" value="TreeGrafter"/>
</dbReference>
<dbReference type="CDD" id="cd03442">
    <property type="entry name" value="BFIT_BACH"/>
    <property type="match status" value="1"/>
</dbReference>
<keyword evidence="2 3" id="KW-0378">Hydrolase</keyword>
<dbReference type="EMBL" id="SRLE01000009">
    <property type="protein sequence ID" value="TGD72764.1"/>
    <property type="molecule type" value="Genomic_DNA"/>
</dbReference>
<evidence type="ECO:0000313" key="6">
    <source>
        <dbReference type="Proteomes" id="UP000298050"/>
    </source>
</evidence>
<evidence type="ECO:0000313" key="5">
    <source>
        <dbReference type="EMBL" id="TGD72764.1"/>
    </source>
</evidence>
<sequence length="130" mass="13889">MNDIDDNPTPQGDLALQTVAMPRDTNPSGDIFGGWLVSQMDLAGMVTASEVAGGRVATVAIEGMAFLTPVHVGAVVSCYCDVLEIGRSSIRIVVEVWINSKHDGEPIKVTEGDFVFVAIDETGRTRAIKR</sequence>
<dbReference type="InterPro" id="IPR040170">
    <property type="entry name" value="Cytosol_ACT"/>
</dbReference>
<evidence type="ECO:0000259" key="4">
    <source>
        <dbReference type="PROSITE" id="PS51770"/>
    </source>
</evidence>
<dbReference type="AlphaFoldDB" id="A0A4Z0M018"/>
<dbReference type="GO" id="GO:0009062">
    <property type="term" value="P:fatty acid catabolic process"/>
    <property type="evidence" value="ECO:0007669"/>
    <property type="project" value="TreeGrafter"/>
</dbReference>
<reference evidence="5 6" key="1">
    <citation type="submission" date="2019-04" db="EMBL/GenBank/DDBJ databases">
        <title>Taxonomy of novel Haliea sp. from mangrove soil of West Coast of India.</title>
        <authorList>
            <person name="Verma A."/>
            <person name="Kumar P."/>
            <person name="Krishnamurthi S."/>
        </authorList>
    </citation>
    <scope>NUCLEOTIDE SEQUENCE [LARGE SCALE GENOMIC DNA]</scope>
    <source>
        <strain evidence="5 6">SAOS-164</strain>
    </source>
</reference>
<protein>
    <submittedName>
        <fullName evidence="5">Acyl-CoA thioesterase</fullName>
    </submittedName>
</protein>
<dbReference type="PROSITE" id="PS51770">
    <property type="entry name" value="HOTDOG_ACOT"/>
    <property type="match status" value="1"/>
</dbReference>
<dbReference type="RefSeq" id="WP_135445196.1">
    <property type="nucleotide sequence ID" value="NZ_SRLE01000009.1"/>
</dbReference>
<comment type="caution">
    <text evidence="5">The sequence shown here is derived from an EMBL/GenBank/DDBJ whole genome shotgun (WGS) entry which is preliminary data.</text>
</comment>
<dbReference type="SUPFAM" id="SSF54637">
    <property type="entry name" value="Thioesterase/thiol ester dehydrase-isomerase"/>
    <property type="match status" value="1"/>
</dbReference>
<evidence type="ECO:0000256" key="2">
    <source>
        <dbReference type="ARBA" id="ARBA00022801"/>
    </source>
</evidence>
<accession>A0A4Z0M018</accession>
<dbReference type="GO" id="GO:0052816">
    <property type="term" value="F:long-chain fatty acyl-CoA hydrolase activity"/>
    <property type="evidence" value="ECO:0007669"/>
    <property type="project" value="TreeGrafter"/>
</dbReference>
<dbReference type="InterPro" id="IPR029069">
    <property type="entry name" value="HotDog_dom_sf"/>
</dbReference>
<feature type="domain" description="HotDog ACOT-type" evidence="4">
    <location>
        <begin position="10"/>
        <end position="122"/>
    </location>
</feature>
<evidence type="ECO:0000256" key="3">
    <source>
        <dbReference type="PROSITE-ProRule" id="PRU01106"/>
    </source>
</evidence>
<proteinExistence type="inferred from homology"/>
<organism evidence="5 6">
    <name type="scientific">Mangrovimicrobium sediminis</name>
    <dbReference type="NCBI Taxonomy" id="2562682"/>
    <lineage>
        <taxon>Bacteria</taxon>
        <taxon>Pseudomonadati</taxon>
        <taxon>Pseudomonadota</taxon>
        <taxon>Gammaproteobacteria</taxon>
        <taxon>Cellvibrionales</taxon>
        <taxon>Halieaceae</taxon>
        <taxon>Mangrovimicrobium</taxon>
    </lineage>
</organism>
<dbReference type="GO" id="GO:0005829">
    <property type="term" value="C:cytosol"/>
    <property type="evidence" value="ECO:0007669"/>
    <property type="project" value="TreeGrafter"/>
</dbReference>
<gene>
    <name evidence="5" type="ORF">E4634_14710</name>
</gene>
<dbReference type="Proteomes" id="UP000298050">
    <property type="component" value="Unassembled WGS sequence"/>
</dbReference>
<name>A0A4Z0M018_9GAMM</name>
<dbReference type="Gene3D" id="3.10.129.10">
    <property type="entry name" value="Hotdog Thioesterase"/>
    <property type="match status" value="1"/>
</dbReference>
<dbReference type="OrthoDB" id="9801856at2"/>
<dbReference type="PANTHER" id="PTHR11049">
    <property type="entry name" value="ACYL COENZYME A THIOESTER HYDROLASE"/>
    <property type="match status" value="1"/>
</dbReference>
<dbReference type="InterPro" id="IPR033120">
    <property type="entry name" value="HOTDOG_ACOT"/>
</dbReference>
<comment type="similarity">
    <text evidence="1">Belongs to the acyl coenzyme A hydrolase family.</text>
</comment>